<dbReference type="InterPro" id="IPR038207">
    <property type="entry name" value="DIX_dom_sf"/>
</dbReference>
<dbReference type="AlphaFoldDB" id="A0A024UKT6"/>
<dbReference type="GO" id="GO:0030276">
    <property type="term" value="F:clathrin binding"/>
    <property type="evidence" value="ECO:0007669"/>
    <property type="project" value="TreeGrafter"/>
</dbReference>
<feature type="region of interest" description="Disordered" evidence="2">
    <location>
        <begin position="269"/>
        <end position="289"/>
    </location>
</feature>
<dbReference type="EMBL" id="KI913955">
    <property type="protein sequence ID" value="ETW06243.1"/>
    <property type="molecule type" value="Genomic_DNA"/>
</dbReference>
<dbReference type="RefSeq" id="XP_008864318.1">
    <property type="nucleotide sequence ID" value="XM_008866096.1"/>
</dbReference>
<protein>
    <recommendedName>
        <fullName evidence="3">J domain-containing protein</fullName>
    </recommendedName>
</protein>
<dbReference type="Gene3D" id="1.10.287.110">
    <property type="entry name" value="DnaJ domain"/>
    <property type="match status" value="1"/>
</dbReference>
<dbReference type="InterPro" id="IPR001623">
    <property type="entry name" value="DnaJ_domain"/>
</dbReference>
<keyword evidence="1" id="KW-0879">Wnt signaling pathway</keyword>
<feature type="compositionally biased region" description="Low complexity" evidence="2">
    <location>
        <begin position="223"/>
        <end position="235"/>
    </location>
</feature>
<feature type="region of interest" description="Disordered" evidence="2">
    <location>
        <begin position="121"/>
        <end position="198"/>
    </location>
</feature>
<organism evidence="4">
    <name type="scientific">Aphanomyces invadans</name>
    <dbReference type="NCBI Taxonomy" id="157072"/>
    <lineage>
        <taxon>Eukaryota</taxon>
        <taxon>Sar</taxon>
        <taxon>Stramenopiles</taxon>
        <taxon>Oomycota</taxon>
        <taxon>Saprolegniomycetes</taxon>
        <taxon>Saprolegniales</taxon>
        <taxon>Verrucalvaceae</taxon>
        <taxon>Aphanomyces</taxon>
    </lineage>
</organism>
<feature type="region of interest" description="Disordered" evidence="2">
    <location>
        <begin position="221"/>
        <end position="254"/>
    </location>
</feature>
<dbReference type="eggNOG" id="KOG0431">
    <property type="taxonomic scope" value="Eukaryota"/>
</dbReference>
<gene>
    <name evidence="4" type="ORF">H310_02544</name>
</gene>
<dbReference type="FunFam" id="1.10.287.110:FF:000002">
    <property type="entry name" value="putative tyrosine-protein phosphatase auxilin isoform X2"/>
    <property type="match status" value="1"/>
</dbReference>
<feature type="compositionally biased region" description="Polar residues" evidence="2">
    <location>
        <begin position="121"/>
        <end position="152"/>
    </location>
</feature>
<evidence type="ECO:0000259" key="3">
    <source>
        <dbReference type="PROSITE" id="PS50076"/>
    </source>
</evidence>
<dbReference type="STRING" id="157072.A0A024UKT6"/>
<proteinExistence type="predicted"/>
<dbReference type="GO" id="GO:0072318">
    <property type="term" value="P:clathrin coat disassembly"/>
    <property type="evidence" value="ECO:0007669"/>
    <property type="project" value="TreeGrafter"/>
</dbReference>
<evidence type="ECO:0000256" key="1">
    <source>
        <dbReference type="ARBA" id="ARBA00022687"/>
    </source>
</evidence>
<dbReference type="InterPro" id="IPR029071">
    <property type="entry name" value="Ubiquitin-like_domsf"/>
</dbReference>
<dbReference type="GO" id="GO:0016055">
    <property type="term" value="P:Wnt signaling pathway"/>
    <property type="evidence" value="ECO:0007669"/>
    <property type="project" value="UniProtKB-KW"/>
</dbReference>
<dbReference type="VEuPathDB" id="FungiDB:H310_02544"/>
<dbReference type="InterPro" id="IPR036869">
    <property type="entry name" value="J_dom_sf"/>
</dbReference>
<reference evidence="4" key="1">
    <citation type="submission" date="2013-12" db="EMBL/GenBank/DDBJ databases">
        <title>The Genome Sequence of Aphanomyces invadans NJM9701.</title>
        <authorList>
            <consortium name="The Broad Institute Genomics Platform"/>
            <person name="Russ C."/>
            <person name="Tyler B."/>
            <person name="van West P."/>
            <person name="Dieguez-Uribeondo J."/>
            <person name="Young S.K."/>
            <person name="Zeng Q."/>
            <person name="Gargeya S."/>
            <person name="Fitzgerald M."/>
            <person name="Abouelleil A."/>
            <person name="Alvarado L."/>
            <person name="Chapman S.B."/>
            <person name="Gainer-Dewar J."/>
            <person name="Goldberg J."/>
            <person name="Griggs A."/>
            <person name="Gujja S."/>
            <person name="Hansen M."/>
            <person name="Howarth C."/>
            <person name="Imamovic A."/>
            <person name="Ireland A."/>
            <person name="Larimer J."/>
            <person name="McCowan C."/>
            <person name="Murphy C."/>
            <person name="Pearson M."/>
            <person name="Poon T.W."/>
            <person name="Priest M."/>
            <person name="Roberts A."/>
            <person name="Saif S."/>
            <person name="Shea T."/>
            <person name="Sykes S."/>
            <person name="Wortman J."/>
            <person name="Nusbaum C."/>
            <person name="Birren B."/>
        </authorList>
    </citation>
    <scope>NUCLEOTIDE SEQUENCE [LARGE SCALE GENOMIC DNA]</scope>
    <source>
        <strain evidence="4">NJM9701</strain>
    </source>
</reference>
<evidence type="ECO:0000256" key="2">
    <source>
        <dbReference type="SAM" id="MobiDB-lite"/>
    </source>
</evidence>
<dbReference type="SUPFAM" id="SSF46565">
    <property type="entry name" value="Chaperone J-domain"/>
    <property type="match status" value="1"/>
</dbReference>
<dbReference type="Gene3D" id="2.40.240.130">
    <property type="match status" value="1"/>
</dbReference>
<sequence length="430" mass="46891">MDTSTAWAFYYLQAEDGEDRSHPNAFRIPKASPGADITLADVHKRFPLATPTAFHFRFRVNSAKGDTFFWMDVTSLSQVVPLVNGRVIAKVLRLQRPTKIGLVLHRKPVLKWIDSLPSKASSLPSVQPTASSSQRTNNGGSSADRSQKYSDTAPSSGGPSRPPAPAPSTKPPCADVSTESTESFEDFLSGGGTRAKPPQTAEVVDLMSSGGATWKAKPSLLEPAASTPSATGAPRPKTPPKPVASAKNFEDDCGQTVGPVSLAEMEKHKVSSDGSQVYNPDLVDKSTKSSAVRAAMEERERTKAAEIERARLELLRRDDEKVAMENAKAQSVVVLGPKMKAWAEDNGRKKNIRTLLSTMHQVMWPDSKWTEVNMGKLLMPNDVKKVYRRAIMVVHPDKAGGRTADQLVVAERIFDALNTAWDEFARTELK</sequence>
<dbReference type="OrthoDB" id="1717591at2759"/>
<dbReference type="SUPFAM" id="SSF54236">
    <property type="entry name" value="Ubiquitin-like"/>
    <property type="match status" value="1"/>
</dbReference>
<feature type="compositionally biased region" description="Pro residues" evidence="2">
    <location>
        <begin position="160"/>
        <end position="170"/>
    </location>
</feature>
<dbReference type="InterPro" id="IPR001158">
    <property type="entry name" value="DIX"/>
</dbReference>
<dbReference type="GO" id="GO:0072583">
    <property type="term" value="P:clathrin-dependent endocytosis"/>
    <property type="evidence" value="ECO:0007669"/>
    <property type="project" value="TreeGrafter"/>
</dbReference>
<evidence type="ECO:0000313" key="4">
    <source>
        <dbReference type="EMBL" id="ETW06243.1"/>
    </source>
</evidence>
<accession>A0A024UKT6</accession>
<name>A0A024UKT6_9STRA</name>
<dbReference type="PANTHER" id="PTHR23172:SF19">
    <property type="entry name" value="J DOMAIN-CONTAINING PROTEIN"/>
    <property type="match status" value="1"/>
</dbReference>
<dbReference type="PANTHER" id="PTHR23172">
    <property type="entry name" value="AUXILIN/CYCLIN G-ASSOCIATED KINASE-RELATED"/>
    <property type="match status" value="1"/>
</dbReference>
<dbReference type="PROSITE" id="PS50076">
    <property type="entry name" value="DNAJ_2"/>
    <property type="match status" value="1"/>
</dbReference>
<dbReference type="GO" id="GO:0005737">
    <property type="term" value="C:cytoplasm"/>
    <property type="evidence" value="ECO:0007669"/>
    <property type="project" value="TreeGrafter"/>
</dbReference>
<dbReference type="GeneID" id="20079594"/>
<feature type="domain" description="J" evidence="3">
    <location>
        <begin position="367"/>
        <end position="430"/>
    </location>
</feature>
<dbReference type="Pfam" id="PF00778">
    <property type="entry name" value="DIX"/>
    <property type="match status" value="1"/>
</dbReference>
<dbReference type="CDD" id="cd06257">
    <property type="entry name" value="DnaJ"/>
    <property type="match status" value="1"/>
</dbReference>
<dbReference type="GO" id="GO:0031982">
    <property type="term" value="C:vesicle"/>
    <property type="evidence" value="ECO:0007669"/>
    <property type="project" value="TreeGrafter"/>
</dbReference>